<evidence type="ECO:0000313" key="3">
    <source>
        <dbReference type="Proteomes" id="UP000010799"/>
    </source>
</evidence>
<dbReference type="PATRIC" id="fig|1215343.11.peg.616"/>
<dbReference type="HOGENOM" id="CLU_3272276_0_0_5"/>
<dbReference type="KEGG" id="lcc:B488_06050"/>
<keyword evidence="1" id="KW-0812">Transmembrane</keyword>
<evidence type="ECO:0000256" key="1">
    <source>
        <dbReference type="SAM" id="Phobius"/>
    </source>
</evidence>
<accession>L0EUG5</accession>
<dbReference type="Proteomes" id="UP000010799">
    <property type="component" value="Chromosome"/>
</dbReference>
<gene>
    <name evidence="2" type="ordered locus">B488_06050</name>
</gene>
<keyword evidence="1" id="KW-0472">Membrane</keyword>
<organism evidence="2 3">
    <name type="scientific">Liberibacter crescens (strain BT-1)</name>
    <dbReference type="NCBI Taxonomy" id="1215343"/>
    <lineage>
        <taxon>Bacteria</taxon>
        <taxon>Pseudomonadati</taxon>
        <taxon>Pseudomonadota</taxon>
        <taxon>Alphaproteobacteria</taxon>
        <taxon>Hyphomicrobiales</taxon>
        <taxon>Rhizobiaceae</taxon>
        <taxon>Liberibacter</taxon>
    </lineage>
</organism>
<dbReference type="EMBL" id="CP003789">
    <property type="protein sequence ID" value="AGA64597.1"/>
    <property type="molecule type" value="Genomic_DNA"/>
</dbReference>
<evidence type="ECO:0000313" key="2">
    <source>
        <dbReference type="EMBL" id="AGA64597.1"/>
    </source>
</evidence>
<reference evidence="2 3" key="1">
    <citation type="journal article" date="2012" name="Stand. Genomic Sci.">
        <title>Complete genome sequence of Liberibacter crescens BT-1.</title>
        <authorList>
            <person name="Leonard M.T."/>
            <person name="Fagen J.R."/>
            <person name="Davis-Richardson A.G."/>
            <person name="Davis M.J."/>
            <person name="Triplett E.W."/>
        </authorList>
    </citation>
    <scope>NUCLEOTIDE SEQUENCE [LARGE SCALE GENOMIC DNA]</scope>
    <source>
        <strain evidence="2 3">BT-1</strain>
    </source>
</reference>
<proteinExistence type="predicted"/>
<dbReference type="RefSeq" id="WP_015273024.1">
    <property type="nucleotide sequence ID" value="NC_019907.1"/>
</dbReference>
<protein>
    <submittedName>
        <fullName evidence="2">Uncharacterized protein</fullName>
    </submittedName>
</protein>
<keyword evidence="3" id="KW-1185">Reference proteome</keyword>
<name>L0EUG5_LIBCB</name>
<feature type="transmembrane region" description="Helical" evidence="1">
    <location>
        <begin position="20"/>
        <end position="39"/>
    </location>
</feature>
<dbReference type="AlphaFoldDB" id="L0EUG5"/>
<keyword evidence="1" id="KW-1133">Transmembrane helix</keyword>
<sequence>MLITNSPKERIDIRHIAQLAHEAGILCAVVIPFIAYITALH</sequence>